<dbReference type="Proteomes" id="UP000327493">
    <property type="component" value="Chromosome 3"/>
</dbReference>
<comment type="caution">
    <text evidence="2">The sequence shown here is derived from an EMBL/GenBank/DDBJ whole genome shotgun (WGS) entry which is preliminary data.</text>
</comment>
<organism evidence="2 3">
    <name type="scientific">Etheostoma spectabile</name>
    <name type="common">orangethroat darter</name>
    <dbReference type="NCBI Taxonomy" id="54343"/>
    <lineage>
        <taxon>Eukaryota</taxon>
        <taxon>Metazoa</taxon>
        <taxon>Chordata</taxon>
        <taxon>Craniata</taxon>
        <taxon>Vertebrata</taxon>
        <taxon>Euteleostomi</taxon>
        <taxon>Actinopterygii</taxon>
        <taxon>Neopterygii</taxon>
        <taxon>Teleostei</taxon>
        <taxon>Neoteleostei</taxon>
        <taxon>Acanthomorphata</taxon>
        <taxon>Eupercaria</taxon>
        <taxon>Perciformes</taxon>
        <taxon>Percoidei</taxon>
        <taxon>Percidae</taxon>
        <taxon>Etheostomatinae</taxon>
        <taxon>Etheostoma</taxon>
    </lineage>
</organism>
<evidence type="ECO:0000313" key="3">
    <source>
        <dbReference type="Proteomes" id="UP000327493"/>
    </source>
</evidence>
<reference evidence="2 3" key="1">
    <citation type="submission" date="2019-08" db="EMBL/GenBank/DDBJ databases">
        <title>A chromosome-level genome assembly, high-density linkage maps, and genome scans reveal the genomic architecture of hybrid incompatibilities underlying speciation via character displacement in darters (Percidae: Etheostominae).</title>
        <authorList>
            <person name="Moran R.L."/>
            <person name="Catchen J.M."/>
            <person name="Fuller R.C."/>
        </authorList>
    </citation>
    <scope>NUCLEOTIDE SEQUENCE [LARGE SCALE GENOMIC DNA]</scope>
    <source>
        <strain evidence="2">EspeVRDwgs_2016</strain>
        <tissue evidence="2">Muscle</tissue>
    </source>
</reference>
<keyword evidence="1" id="KW-0812">Transmembrane</keyword>
<keyword evidence="1" id="KW-0472">Membrane</keyword>
<proteinExistence type="predicted"/>
<dbReference type="EMBL" id="VOFY01000003">
    <property type="protein sequence ID" value="KAA8593966.1"/>
    <property type="molecule type" value="Genomic_DNA"/>
</dbReference>
<keyword evidence="1" id="KW-1133">Transmembrane helix</keyword>
<gene>
    <name evidence="2" type="ORF">FQN60_004800</name>
</gene>
<dbReference type="AlphaFoldDB" id="A0A5J5DKP3"/>
<keyword evidence="3" id="KW-1185">Reference proteome</keyword>
<feature type="transmembrane region" description="Helical" evidence="1">
    <location>
        <begin position="24"/>
        <end position="42"/>
    </location>
</feature>
<sequence length="130" mass="14468">MLCGTTVHNHQGRYPHQQRLQNKGWWVFITHLSLFVGVMLTWPDGNLYKYSGTVLRYSLYSKVRSCLQCIIKWMSVQASSPGRKTQNGSDRGGISVVDVERADVSVTLPVFGHFGSSSIAFSSNGSAPRM</sequence>
<name>A0A5J5DKP3_9PERO</name>
<protein>
    <submittedName>
        <fullName evidence="2">Uncharacterized protein</fullName>
    </submittedName>
</protein>
<evidence type="ECO:0000313" key="2">
    <source>
        <dbReference type="EMBL" id="KAA8593966.1"/>
    </source>
</evidence>
<accession>A0A5J5DKP3</accession>
<evidence type="ECO:0000256" key="1">
    <source>
        <dbReference type="SAM" id="Phobius"/>
    </source>
</evidence>